<evidence type="ECO:0000259" key="7">
    <source>
        <dbReference type="Pfam" id="PF05681"/>
    </source>
</evidence>
<dbReference type="PANTHER" id="PTHR30389">
    <property type="entry name" value="FUMARATE HYDRATASE-RELATED"/>
    <property type="match status" value="1"/>
</dbReference>
<dbReference type="Proteomes" id="UP000810292">
    <property type="component" value="Unassembled WGS sequence"/>
</dbReference>
<comment type="caution">
    <text evidence="8">The sequence shown here is derived from an EMBL/GenBank/DDBJ whole genome shotgun (WGS) entry which is preliminary data.</text>
</comment>
<feature type="domain" description="Fe-S hydro-lyase tartrate dehydratase alpha-type catalytic" evidence="7">
    <location>
        <begin position="5"/>
        <end position="267"/>
    </location>
</feature>
<dbReference type="Pfam" id="PF05681">
    <property type="entry name" value="Fumerase"/>
    <property type="match status" value="1"/>
</dbReference>
<accession>A0A9D9IBJ8</accession>
<evidence type="ECO:0000256" key="6">
    <source>
        <dbReference type="ARBA" id="ARBA00023239"/>
    </source>
</evidence>
<dbReference type="InterPro" id="IPR004646">
    <property type="entry name" value="Fe-S_hydro-lyase_TtdA-typ_cat"/>
</dbReference>
<evidence type="ECO:0000313" key="8">
    <source>
        <dbReference type="EMBL" id="MBO8469135.1"/>
    </source>
</evidence>
<reference evidence="8" key="1">
    <citation type="submission" date="2020-10" db="EMBL/GenBank/DDBJ databases">
        <authorList>
            <person name="Gilroy R."/>
        </authorList>
    </citation>
    <scope>NUCLEOTIDE SEQUENCE</scope>
    <source>
        <strain evidence="8">14700</strain>
    </source>
</reference>
<dbReference type="AlphaFoldDB" id="A0A9D9IBJ8"/>
<evidence type="ECO:0000256" key="5">
    <source>
        <dbReference type="ARBA" id="ARBA00023014"/>
    </source>
</evidence>
<protein>
    <submittedName>
        <fullName evidence="8">Fumarate hydratase</fullName>
    </submittedName>
</protein>
<gene>
    <name evidence="8" type="ORF">IAA72_05060</name>
</gene>
<evidence type="ECO:0000256" key="2">
    <source>
        <dbReference type="ARBA" id="ARBA00022485"/>
    </source>
</evidence>
<keyword evidence="3" id="KW-0479">Metal-binding</keyword>
<evidence type="ECO:0000313" key="9">
    <source>
        <dbReference type="Proteomes" id="UP000810292"/>
    </source>
</evidence>
<evidence type="ECO:0000256" key="3">
    <source>
        <dbReference type="ARBA" id="ARBA00022723"/>
    </source>
</evidence>
<reference evidence="8" key="2">
    <citation type="journal article" date="2021" name="PeerJ">
        <title>Extensive microbial diversity within the chicken gut microbiome revealed by metagenomics and culture.</title>
        <authorList>
            <person name="Gilroy R."/>
            <person name="Ravi A."/>
            <person name="Getino M."/>
            <person name="Pursley I."/>
            <person name="Horton D.L."/>
            <person name="Alikhan N.F."/>
            <person name="Baker D."/>
            <person name="Gharbi K."/>
            <person name="Hall N."/>
            <person name="Watson M."/>
            <person name="Adriaenssens E.M."/>
            <person name="Foster-Nyarko E."/>
            <person name="Jarju S."/>
            <person name="Secka A."/>
            <person name="Antonio M."/>
            <person name="Oren A."/>
            <person name="Chaudhuri R.R."/>
            <person name="La Ragione R."/>
            <person name="Hildebrand F."/>
            <person name="Pallen M.J."/>
        </authorList>
    </citation>
    <scope>NUCLEOTIDE SEQUENCE</scope>
    <source>
        <strain evidence="8">14700</strain>
    </source>
</reference>
<proteinExistence type="inferred from homology"/>
<keyword evidence="6" id="KW-0456">Lyase</keyword>
<dbReference type="EMBL" id="JADIMF010000077">
    <property type="protein sequence ID" value="MBO8469135.1"/>
    <property type="molecule type" value="Genomic_DNA"/>
</dbReference>
<keyword evidence="5" id="KW-0411">Iron-sulfur</keyword>
<evidence type="ECO:0000256" key="1">
    <source>
        <dbReference type="ARBA" id="ARBA00008876"/>
    </source>
</evidence>
<organism evidence="8 9">
    <name type="scientific">Candidatus Ornithospirochaeta stercoravium</name>
    <dbReference type="NCBI Taxonomy" id="2840897"/>
    <lineage>
        <taxon>Bacteria</taxon>
        <taxon>Pseudomonadati</taxon>
        <taxon>Spirochaetota</taxon>
        <taxon>Spirochaetia</taxon>
        <taxon>Spirochaetales</taxon>
        <taxon>Spirochaetaceae</taxon>
        <taxon>Spirochaetaceae incertae sedis</taxon>
        <taxon>Candidatus Ornithospirochaeta</taxon>
    </lineage>
</organism>
<name>A0A9D9IBJ8_9SPIO</name>
<keyword evidence="2" id="KW-0004">4Fe-4S</keyword>
<dbReference type="NCBIfam" id="TIGR00722">
    <property type="entry name" value="ttdA_fumA_fumB"/>
    <property type="match status" value="1"/>
</dbReference>
<dbReference type="GO" id="GO:0046872">
    <property type="term" value="F:metal ion binding"/>
    <property type="evidence" value="ECO:0007669"/>
    <property type="project" value="UniProtKB-KW"/>
</dbReference>
<dbReference type="PANTHER" id="PTHR30389:SF17">
    <property type="entry name" value="L(+)-TARTRATE DEHYDRATASE SUBUNIT ALPHA-RELATED"/>
    <property type="match status" value="1"/>
</dbReference>
<comment type="similarity">
    <text evidence="1">Belongs to the class-I fumarase family.</text>
</comment>
<dbReference type="InterPro" id="IPR051208">
    <property type="entry name" value="Class-I_Fumarase/Tartrate_DH"/>
</dbReference>
<evidence type="ECO:0000256" key="4">
    <source>
        <dbReference type="ARBA" id="ARBA00023004"/>
    </source>
</evidence>
<keyword evidence="4" id="KW-0408">Iron</keyword>
<dbReference type="GO" id="GO:0051539">
    <property type="term" value="F:4 iron, 4 sulfur cluster binding"/>
    <property type="evidence" value="ECO:0007669"/>
    <property type="project" value="UniProtKB-KW"/>
</dbReference>
<dbReference type="GO" id="GO:0016829">
    <property type="term" value="F:lyase activity"/>
    <property type="evidence" value="ECO:0007669"/>
    <property type="project" value="UniProtKB-KW"/>
</dbReference>
<sequence>MKSAEMIKESLIEASRILPEDAMHSIMSAIPSGGKAESVMNAIKKNIDIAEARQMPLCQDTGAFWCLASIGRDSSASIGDIEKIVNEGAAAAAEEGYFRKSIVSDPVFGRVNTKTNLPVFINYEVVEGKDVTLRFLLKGFGSENCSSVMMLNPTAGEEGVVSAVIEMMKKAGGKPCPPVFLGIGIGGTLDRAAINAKKAFFVQSDDERYIALGERIREEVDRLEIGPGGLGGYPTALGVYVLEEATHIAGLPVALSVSCWAERKAEIVFPGGVLC</sequence>